<dbReference type="AlphaFoldDB" id="A0A2T9ZE46"/>
<dbReference type="PANTHER" id="PTHR18919">
    <property type="entry name" value="ACETYL-COA C-ACYLTRANSFERASE"/>
    <property type="match status" value="1"/>
</dbReference>
<dbReference type="PROSITE" id="PS00737">
    <property type="entry name" value="THIOLASE_2"/>
    <property type="match status" value="1"/>
</dbReference>
<dbReference type="GO" id="GO:0003985">
    <property type="term" value="F:acetyl-CoA C-acetyltransferase activity"/>
    <property type="evidence" value="ECO:0007669"/>
    <property type="project" value="UniProtKB-EC"/>
</dbReference>
<evidence type="ECO:0000256" key="7">
    <source>
        <dbReference type="ARBA" id="ARBA00022946"/>
    </source>
</evidence>
<dbReference type="InterPro" id="IPR020610">
    <property type="entry name" value="Thiolase_AS"/>
</dbReference>
<keyword evidence="8" id="KW-0630">Potassium</keyword>
<dbReference type="CDD" id="cd00751">
    <property type="entry name" value="thiolase"/>
    <property type="match status" value="1"/>
</dbReference>
<evidence type="ECO:0000313" key="14">
    <source>
        <dbReference type="Proteomes" id="UP000245609"/>
    </source>
</evidence>
<dbReference type="EMBL" id="MBFS01000324">
    <property type="protein sequence ID" value="PVV02822.1"/>
    <property type="molecule type" value="Genomic_DNA"/>
</dbReference>
<dbReference type="InterPro" id="IPR020616">
    <property type="entry name" value="Thiolase_N"/>
</dbReference>
<evidence type="ECO:0000256" key="3">
    <source>
        <dbReference type="ARBA" id="ARBA00011881"/>
    </source>
</evidence>
<organism evidence="13 14">
    <name type="scientific">Smittium megazygosporum</name>
    <dbReference type="NCBI Taxonomy" id="133381"/>
    <lineage>
        <taxon>Eukaryota</taxon>
        <taxon>Fungi</taxon>
        <taxon>Fungi incertae sedis</taxon>
        <taxon>Zoopagomycota</taxon>
        <taxon>Kickxellomycotina</taxon>
        <taxon>Harpellomycetes</taxon>
        <taxon>Harpellales</taxon>
        <taxon>Legeriomycetaceae</taxon>
        <taxon>Smittium</taxon>
    </lineage>
</organism>
<keyword evidence="5" id="KW-0808">Transferase</keyword>
<evidence type="ECO:0000256" key="11">
    <source>
        <dbReference type="PIRSR" id="PIRSR000429-1"/>
    </source>
</evidence>
<keyword evidence="7" id="KW-0809">Transit peptide</keyword>
<evidence type="ECO:0000313" key="13">
    <source>
        <dbReference type="EMBL" id="PVV02822.1"/>
    </source>
</evidence>
<keyword evidence="6" id="KW-0479">Metal-binding</keyword>
<keyword evidence="10" id="KW-0012">Acyltransferase</keyword>
<dbReference type="PANTHER" id="PTHR18919:SF156">
    <property type="entry name" value="ACETYL-COA ACETYLTRANSFERASE, MITOCHONDRIAL"/>
    <property type="match status" value="1"/>
</dbReference>
<evidence type="ECO:0000256" key="6">
    <source>
        <dbReference type="ARBA" id="ARBA00022723"/>
    </source>
</evidence>
<dbReference type="InterPro" id="IPR016039">
    <property type="entry name" value="Thiolase-like"/>
</dbReference>
<dbReference type="EC" id="2.3.1.9" evidence="4"/>
<comment type="caution">
    <text evidence="13">The sequence shown here is derived from an EMBL/GenBank/DDBJ whole genome shotgun (WGS) entry which is preliminary data.</text>
</comment>
<dbReference type="Gene3D" id="3.40.47.10">
    <property type="match status" value="2"/>
</dbReference>
<evidence type="ECO:0000256" key="4">
    <source>
        <dbReference type="ARBA" id="ARBA00012705"/>
    </source>
</evidence>
<feature type="non-terminal residue" evidence="13">
    <location>
        <position position="380"/>
    </location>
</feature>
<keyword evidence="14" id="KW-1185">Reference proteome</keyword>
<comment type="subcellular location">
    <subcellularLocation>
        <location evidence="1">Mitochondrion</location>
    </subcellularLocation>
</comment>
<dbReference type="GO" id="GO:0046872">
    <property type="term" value="F:metal ion binding"/>
    <property type="evidence" value="ECO:0007669"/>
    <property type="project" value="UniProtKB-KW"/>
</dbReference>
<dbReference type="InterPro" id="IPR020613">
    <property type="entry name" value="Thiolase_CS"/>
</dbReference>
<accession>A0A2T9ZE46</accession>
<dbReference type="PROSITE" id="PS00098">
    <property type="entry name" value="THIOLASE_1"/>
    <property type="match status" value="1"/>
</dbReference>
<evidence type="ECO:0000256" key="1">
    <source>
        <dbReference type="ARBA" id="ARBA00004173"/>
    </source>
</evidence>
<comment type="subunit">
    <text evidence="3">Homotetramer.</text>
</comment>
<sequence>MTQIEQNGAYIIGIARTPVGAFTGSLSKLSAIELGSVALKGALERSKVPATEVDAIFLGNVVSANLGQNPARQVAISAGCDKHRVIGTTVNKVCASGMKALMLAAQDIRLGESDVVAVVGTESMSNIPYYSTTLRTGSKYGNQTLNDGIIKDGLADAYNGEMMGYAAEKCSADYNIGREEQDAFAVSSYQRAIKASESGRFNDEIVPVPLTTRRGGQTTVEMISKDEEILKFNEARLRSLRPAFPSKAGTGTVTAGNASSLSDEPVDFTTTPTVAIKKVLGKIKGIDFDKDSSKVSDFVDAVEINEAFSVVSVANIKLLDLDPSKVNIHGGAVSLGHPLGCSGARIVVSLCNILKLDNGKRGIAAVCNGGGGASAVVIER</sequence>
<evidence type="ECO:0000256" key="2">
    <source>
        <dbReference type="ARBA" id="ARBA00010982"/>
    </source>
</evidence>
<dbReference type="PROSITE" id="PS00099">
    <property type="entry name" value="THIOLASE_3"/>
    <property type="match status" value="1"/>
</dbReference>
<evidence type="ECO:0000256" key="9">
    <source>
        <dbReference type="ARBA" id="ARBA00023128"/>
    </source>
</evidence>
<evidence type="ECO:0000259" key="12">
    <source>
        <dbReference type="Pfam" id="PF00108"/>
    </source>
</evidence>
<dbReference type="STRING" id="133381.A0A2T9ZE46"/>
<name>A0A2T9ZE46_9FUNG</name>
<protein>
    <recommendedName>
        <fullName evidence="4">acetyl-CoA C-acetyltransferase</fullName>
        <ecNumber evidence="4">2.3.1.9</ecNumber>
    </recommendedName>
</protein>
<feature type="domain" description="Thiolase N-terminal" evidence="12">
    <location>
        <begin position="10"/>
        <end position="263"/>
    </location>
</feature>
<feature type="active site" description="Acyl-thioester intermediate" evidence="11">
    <location>
        <position position="94"/>
    </location>
</feature>
<dbReference type="InterPro" id="IPR002155">
    <property type="entry name" value="Thiolase"/>
</dbReference>
<dbReference type="PIRSF" id="PIRSF000429">
    <property type="entry name" value="Ac-CoA_Ac_transf"/>
    <property type="match status" value="1"/>
</dbReference>
<reference evidence="13 14" key="1">
    <citation type="journal article" date="2018" name="MBio">
        <title>Comparative Genomics Reveals the Core Gene Toolbox for the Fungus-Insect Symbiosis.</title>
        <authorList>
            <person name="Wang Y."/>
            <person name="Stata M."/>
            <person name="Wang W."/>
            <person name="Stajich J.E."/>
            <person name="White M.M."/>
            <person name="Moncalvo J.M."/>
        </authorList>
    </citation>
    <scope>NUCLEOTIDE SEQUENCE [LARGE SCALE GENOMIC DNA]</scope>
    <source>
        <strain evidence="13 14">SC-DP-2</strain>
    </source>
</reference>
<dbReference type="Proteomes" id="UP000245609">
    <property type="component" value="Unassembled WGS sequence"/>
</dbReference>
<feature type="active site" description="Proton acceptor" evidence="11">
    <location>
        <position position="367"/>
    </location>
</feature>
<evidence type="ECO:0000256" key="8">
    <source>
        <dbReference type="ARBA" id="ARBA00022958"/>
    </source>
</evidence>
<dbReference type="InterPro" id="IPR020615">
    <property type="entry name" value="Thiolase_acyl_enz_int_AS"/>
</dbReference>
<evidence type="ECO:0000256" key="5">
    <source>
        <dbReference type="ARBA" id="ARBA00022679"/>
    </source>
</evidence>
<comment type="similarity">
    <text evidence="2">Belongs to the thiolase-like superfamily. Thiolase family.</text>
</comment>
<feature type="active site" description="Proton acceptor" evidence="11">
    <location>
        <position position="337"/>
    </location>
</feature>
<dbReference type="GO" id="GO:0006635">
    <property type="term" value="P:fatty acid beta-oxidation"/>
    <property type="evidence" value="ECO:0007669"/>
    <property type="project" value="TreeGrafter"/>
</dbReference>
<gene>
    <name evidence="13" type="ORF">BB560_002715</name>
</gene>
<dbReference type="Pfam" id="PF00108">
    <property type="entry name" value="Thiolase_N"/>
    <property type="match status" value="1"/>
</dbReference>
<evidence type="ECO:0000256" key="10">
    <source>
        <dbReference type="ARBA" id="ARBA00023315"/>
    </source>
</evidence>
<dbReference type="OrthoDB" id="5404651at2759"/>
<dbReference type="SUPFAM" id="SSF53901">
    <property type="entry name" value="Thiolase-like"/>
    <property type="match status" value="2"/>
</dbReference>
<proteinExistence type="inferred from homology"/>
<dbReference type="GO" id="GO:0005739">
    <property type="term" value="C:mitochondrion"/>
    <property type="evidence" value="ECO:0007669"/>
    <property type="project" value="UniProtKB-SubCell"/>
</dbReference>
<keyword evidence="9" id="KW-0496">Mitochondrion</keyword>